<evidence type="ECO:0000256" key="2">
    <source>
        <dbReference type="SAM" id="Phobius"/>
    </source>
</evidence>
<proteinExistence type="predicted"/>
<feature type="transmembrane region" description="Helical" evidence="2">
    <location>
        <begin position="6"/>
        <end position="24"/>
    </location>
</feature>
<dbReference type="EMBL" id="JAUEPS010000006">
    <property type="protein sequence ID" value="KAK0464334.1"/>
    <property type="molecule type" value="Genomic_DNA"/>
</dbReference>
<feature type="compositionally biased region" description="Polar residues" evidence="1">
    <location>
        <begin position="147"/>
        <end position="158"/>
    </location>
</feature>
<comment type="caution">
    <text evidence="3">The sequence shown here is derived from an EMBL/GenBank/DDBJ whole genome shotgun (WGS) entry which is preliminary data.</text>
</comment>
<feature type="compositionally biased region" description="Polar residues" evidence="1">
    <location>
        <begin position="286"/>
        <end position="299"/>
    </location>
</feature>
<protein>
    <submittedName>
        <fullName evidence="3">Uncharacterized protein</fullName>
    </submittedName>
</protein>
<name>A0AA39NEV2_ARMTA</name>
<evidence type="ECO:0000313" key="4">
    <source>
        <dbReference type="Proteomes" id="UP001175211"/>
    </source>
</evidence>
<feature type="region of interest" description="Disordered" evidence="1">
    <location>
        <begin position="281"/>
        <end position="304"/>
    </location>
</feature>
<dbReference type="Proteomes" id="UP001175211">
    <property type="component" value="Unassembled WGS sequence"/>
</dbReference>
<dbReference type="RefSeq" id="XP_060335455.1">
    <property type="nucleotide sequence ID" value="XM_060465453.1"/>
</dbReference>
<dbReference type="GeneID" id="85349001"/>
<dbReference type="AlphaFoldDB" id="A0AA39NEV2"/>
<feature type="compositionally biased region" description="Basic and acidic residues" evidence="1">
    <location>
        <begin position="135"/>
        <end position="146"/>
    </location>
</feature>
<keyword evidence="4" id="KW-1185">Reference proteome</keyword>
<keyword evidence="2" id="KW-1133">Transmembrane helix</keyword>
<reference evidence="3" key="1">
    <citation type="submission" date="2023-06" db="EMBL/GenBank/DDBJ databases">
        <authorList>
            <consortium name="Lawrence Berkeley National Laboratory"/>
            <person name="Ahrendt S."/>
            <person name="Sahu N."/>
            <person name="Indic B."/>
            <person name="Wong-Bajracharya J."/>
            <person name="Merenyi Z."/>
            <person name="Ke H.-M."/>
            <person name="Monk M."/>
            <person name="Kocsube S."/>
            <person name="Drula E."/>
            <person name="Lipzen A."/>
            <person name="Balint B."/>
            <person name="Henrissat B."/>
            <person name="Andreopoulos B."/>
            <person name="Martin F.M."/>
            <person name="Harder C.B."/>
            <person name="Rigling D."/>
            <person name="Ford K.L."/>
            <person name="Foster G.D."/>
            <person name="Pangilinan J."/>
            <person name="Papanicolaou A."/>
            <person name="Barry K."/>
            <person name="LaButti K."/>
            <person name="Viragh M."/>
            <person name="Koriabine M."/>
            <person name="Yan M."/>
            <person name="Riley R."/>
            <person name="Champramary S."/>
            <person name="Plett K.L."/>
            <person name="Tsai I.J."/>
            <person name="Slot J."/>
            <person name="Sipos G."/>
            <person name="Plett J."/>
            <person name="Nagy L.G."/>
            <person name="Grigoriev I.V."/>
        </authorList>
    </citation>
    <scope>NUCLEOTIDE SEQUENCE</scope>
    <source>
        <strain evidence="3">CCBAS 213</strain>
    </source>
</reference>
<keyword evidence="2" id="KW-0812">Transmembrane</keyword>
<evidence type="ECO:0000313" key="3">
    <source>
        <dbReference type="EMBL" id="KAK0464334.1"/>
    </source>
</evidence>
<sequence>MIDAGASTYAAVGVAYLVKWYIIVSPKKKVKSLFLEMDRAQGQYMNAASVIPPSVGVTICTEHELLAKDIACLHKSRWGHWKNRSAFTTVRERVETHCEEIFATSRKYLVAAYLASAQERLAEEQAELKASSTEEECRSTTREESGHTQTSGTIQTLPSGSSTLMETTSSTMPLNLSTTSLPLHYPVMTPSKGDTQTSGPLSELEGLILDGDLINFSDVPQHDLGQREGMLIDFSSEDSDVSTIYRLSLGENDTSQTAHLPNSGVVPPNVVTETSALSDKLGATANPCTQPSTGLSTEPHSAEDSAGCFGGAATTQAIQMVNSVASAVSAIAGAIRDS</sequence>
<feature type="compositionally biased region" description="Low complexity" evidence="1">
    <location>
        <begin position="159"/>
        <end position="168"/>
    </location>
</feature>
<gene>
    <name evidence="3" type="ORF">EV420DRAFT_1037318</name>
</gene>
<feature type="region of interest" description="Disordered" evidence="1">
    <location>
        <begin position="125"/>
        <end position="168"/>
    </location>
</feature>
<evidence type="ECO:0000256" key="1">
    <source>
        <dbReference type="SAM" id="MobiDB-lite"/>
    </source>
</evidence>
<keyword evidence="2" id="KW-0472">Membrane</keyword>
<accession>A0AA39NEV2</accession>
<organism evidence="3 4">
    <name type="scientific">Armillaria tabescens</name>
    <name type="common">Ringless honey mushroom</name>
    <name type="synonym">Agaricus tabescens</name>
    <dbReference type="NCBI Taxonomy" id="1929756"/>
    <lineage>
        <taxon>Eukaryota</taxon>
        <taxon>Fungi</taxon>
        <taxon>Dikarya</taxon>
        <taxon>Basidiomycota</taxon>
        <taxon>Agaricomycotina</taxon>
        <taxon>Agaricomycetes</taxon>
        <taxon>Agaricomycetidae</taxon>
        <taxon>Agaricales</taxon>
        <taxon>Marasmiineae</taxon>
        <taxon>Physalacriaceae</taxon>
        <taxon>Desarmillaria</taxon>
    </lineage>
</organism>